<keyword evidence="7" id="KW-0378">Hydrolase</keyword>
<gene>
    <name evidence="6" type="ORF">C1SCF055_LOCUS44040</name>
</gene>
<feature type="compositionally biased region" description="Low complexity" evidence="3">
    <location>
        <begin position="729"/>
        <end position="747"/>
    </location>
</feature>
<feature type="region of interest" description="Disordered" evidence="3">
    <location>
        <begin position="1257"/>
        <end position="1328"/>
    </location>
</feature>
<feature type="compositionally biased region" description="Basic and acidic residues" evidence="3">
    <location>
        <begin position="270"/>
        <end position="284"/>
    </location>
</feature>
<keyword evidence="8" id="KW-1185">Reference proteome</keyword>
<dbReference type="PROSITE" id="PS50103">
    <property type="entry name" value="ZF_C3H1"/>
    <property type="match status" value="1"/>
</dbReference>
<dbReference type="EMBL" id="CAMXCT010006756">
    <property type="protein sequence ID" value="CAI4019545.1"/>
    <property type="molecule type" value="Genomic_DNA"/>
</dbReference>
<feature type="domain" description="Integrase catalytic" evidence="5">
    <location>
        <begin position="1286"/>
        <end position="1419"/>
    </location>
</feature>
<feature type="region of interest" description="Disordered" evidence="3">
    <location>
        <begin position="117"/>
        <end position="137"/>
    </location>
</feature>
<keyword evidence="1" id="KW-0863">Zinc-finger</keyword>
<feature type="coiled-coil region" evidence="2">
    <location>
        <begin position="229"/>
        <end position="256"/>
    </location>
</feature>
<feature type="compositionally biased region" description="Basic and acidic residues" evidence="3">
    <location>
        <begin position="120"/>
        <end position="137"/>
    </location>
</feature>
<feature type="zinc finger region" description="C3H1-type" evidence="1">
    <location>
        <begin position="624"/>
        <end position="652"/>
    </location>
</feature>
<feature type="compositionally biased region" description="Low complexity" evidence="3">
    <location>
        <begin position="2099"/>
        <end position="2110"/>
    </location>
</feature>
<evidence type="ECO:0000313" key="8">
    <source>
        <dbReference type="Proteomes" id="UP001152797"/>
    </source>
</evidence>
<keyword evidence="7" id="KW-0645">Protease</keyword>
<evidence type="ECO:0000256" key="2">
    <source>
        <dbReference type="SAM" id="Coils"/>
    </source>
</evidence>
<organism evidence="6">
    <name type="scientific">Cladocopium goreaui</name>
    <dbReference type="NCBI Taxonomy" id="2562237"/>
    <lineage>
        <taxon>Eukaryota</taxon>
        <taxon>Sar</taxon>
        <taxon>Alveolata</taxon>
        <taxon>Dinophyceae</taxon>
        <taxon>Suessiales</taxon>
        <taxon>Symbiodiniaceae</taxon>
        <taxon>Cladocopium</taxon>
    </lineage>
</organism>
<dbReference type="Pfam" id="PF07727">
    <property type="entry name" value="RVT_2"/>
    <property type="match status" value="1"/>
</dbReference>
<dbReference type="Proteomes" id="UP001152797">
    <property type="component" value="Unassembled WGS sequence"/>
</dbReference>
<feature type="domain" description="C3H1-type" evidence="4">
    <location>
        <begin position="624"/>
        <end position="652"/>
    </location>
</feature>
<feature type="region of interest" description="Disordered" evidence="3">
    <location>
        <begin position="2099"/>
        <end position="2158"/>
    </location>
</feature>
<dbReference type="InterPro" id="IPR036397">
    <property type="entry name" value="RNaseH_sf"/>
</dbReference>
<dbReference type="GO" id="GO:0003676">
    <property type="term" value="F:nucleic acid binding"/>
    <property type="evidence" value="ECO:0007669"/>
    <property type="project" value="InterPro"/>
</dbReference>
<feature type="compositionally biased region" description="Basic and acidic residues" evidence="3">
    <location>
        <begin position="691"/>
        <end position="705"/>
    </location>
</feature>
<feature type="compositionally biased region" description="Basic and acidic residues" evidence="3">
    <location>
        <begin position="294"/>
        <end position="321"/>
    </location>
</feature>
<sequence>MSTQMRRRRATPEELAQGEAEMRSAQERMATEALERGEVPIEDVKEKQGEEAKVSKSRQTPKGSEDRDRKSSQPSPAVMPAGSPKSLCRPSQPPVNPPEEFVQAEMKTPVPKETQVPRALQDDGSGHHPRGSLEDPIREDVVSEVLRSASPNGPNVTPGPTPPVSVQTPLFTDEQVAQLLRLHNQAPWLYGGMTMGITPQVTRPAFLPTEEDVGSQFVRSRQFQERMEAEEIRRNMEMVLEENRLLKGRLAQLESKVLDEPRFSTPESQKGVDEVQPPRKEAADPHLSGQPQKGFKEAETPTKAQEDGPRGQKGFKEEDGPRGQQGFKEAETTTEAEDGPRGQQEKAYGTDPIAQKNMEFMVLMVETMRELQKKVQEGREDAGTVKGVEVIRHGGPDLPLLPAWNPSQGPLQLGDWLLLLRPVVSDLTTTSEEWWQLMTKSTEEWYEQHMAMNPIQRLQHAATPPSSLQQERWQRLERRMSSMLLQSVTDNVREELIASRRLDVFGVLTHLYLVYCPGGVMEKQTLLKSLEEQRRVLDAHKDLQFRVSLARSTLGVDTTPTETNVGQLATHLLAEFEQASLTEKKAGTGNNRSEAVKLKSLEAEKGEKGKGKGKDRSERSHEEESGKAKCRFFLTDQGCRKGRECSFSHELKDEKKRCYVCGSPEHFAPSCSIPKTPANGSEGSPPKPRQMKVEVEGKSSAKDSDSSSVSSQESAMKDLIDEANKVLKPLNPTSSTTTSMPVSAPTTKEADVRSEVMDRLQQQLEAMRLKPLRLQSMSSNSVLGLIDSGATHPLRPLRDSENDENYAMVEVALADGATTRLKMSPGGAMISPNSRVPMGLLAEVLNCTIDWKGGSLQVHHPQRGALPVVSSERCPQIPRQLALELIREMEDVKMGIPQQVQGFEAEVTWMKSLIESHPVLASLPGWVKERLVVSPGEWADLPVNRRLRKMMRREGFAVHMFAGESTGFTLARALQQLGAKEGWLLELDIQRGEGHDLLRDKGAYSGLLRCALEGKIKAIVGGPNCRSRSVLRHRPIEGRPDAPRPIREWGGGEYGKSDLTQAEAKILLEDDVLLWRMVFLHMVSHYVAKARGIDQEVQFSLEQPASPKAYNKEVVSFWDTKEWEALKREFGFTEETFEQGRLGGLSTKPTTFGGTLNLDVEGHQMKKGRSSGKVSDSKQLARKIPYPLGATLSVDVAGPLKKAYDRGGGQARYMLVGAMTWRFPKGLVKMKQPPDEELEEDAPEIEVRAAEELEDAGEALGGGDPGEPPAGQAGDAESGGGDLVRRPAGPDGDAESGRGDLVRRPSGAPGHEEKEEEQPGPAIEGPDIEETELRVFRLGLPMVTKTSREVAKTTMEFVLKLKADGFHVNRIHTDQGHEFGTHFRNWARDRGIIVTRTPGDDPRGNGRAESSVKAVKCQVPARSESEEKITDETKHGGLGVGVEKVLYLAPAPEEHGHWVVKKGDPPRLTKSILRMTTEPEDENQWLALGGDLMDAWTVRRRLRDKSTVKKLEGFEDPEEDRKDEVLKRNSRIVELIEEEMKKMVDDDPESVVDEMVLIGALRKMIEVPEDHEEVLQTRIISPREVSSQWHNWLPAINAEVHSLVEEKGALKILSQEEVEELKREAKEKGQKIECIPSKMVYTLKPGMDGGRKKARLVACGNFEEKKKDESTYSSGADAAAFRIMIWISARESWQACTLDVKTAFLNADMSVQEDDGLILIKPPPIFQEKNYVPKGVMYQPLKAVYGFRRSPRLWSLLRDQTMREEEEPTMTNGMMRGLVMSYVDDLFVTGPSYVVEAVKAKFEETWATSKPEYVGEHPVRFLGMEVKKERKTEDEREVWYVTQESYISDLLSKEHGLKERKIPISRDQSLMETTADPPTAEQIKHCQKEVGEALWLVTRTRPDLMFAVSRMGSNITKSADAVLEVSRQLKGYLLKTKEEGLKYDESPGKPIAVNAFSDASFAPVGEESHGAFVIKFNDAPIFWRSGRQSEITLSTAESELAEIVEAMGAAESISVIIEEIYEEVEKIAWSDSQAAVAIMTSEGGSWRTRHLRMKAAYARQAISQGLWCLNHMAGLTLVADVGTKAVSANRLEALKELMGMGRSSKSSGRAGDAESGGGDLVRRPARRDGDAESGGGDLVRRPSNAHGPEEEESEKKREKAVNAIRLVIFMATLTGAKGQEEDEDEEEGQREFQIMMAAFTIMVVVVTLLFQRAWKVGVGMCYQEPKEVSEKPGRSLPMREVQEEIQENTQPEAGGAGGELGSGSSAEHLVRLPPGGREEHQPLSQPEGETSSSSDWSSGGPSPAEGTLERRIEEELLKIAEEEAELWHQIRQVPLPPVLIEKVEEREEEGLRFPIFRTKFGVVYHSTLTCKHLQGVRVSLPREFKWCQDCRRVALQTRGRPPPGTPVILSVEGNAAHTGKRCPWVRDAKSTPFCLTCQERERVG</sequence>
<dbReference type="InterPro" id="IPR013103">
    <property type="entry name" value="RVT_2"/>
</dbReference>
<evidence type="ECO:0000256" key="1">
    <source>
        <dbReference type="PROSITE-ProRule" id="PRU00723"/>
    </source>
</evidence>
<evidence type="ECO:0000313" key="7">
    <source>
        <dbReference type="EMBL" id="CAL4806857.1"/>
    </source>
</evidence>
<dbReference type="GO" id="GO:0015074">
    <property type="term" value="P:DNA integration"/>
    <property type="evidence" value="ECO:0007669"/>
    <property type="project" value="InterPro"/>
</dbReference>
<reference evidence="7 8" key="2">
    <citation type="submission" date="2024-05" db="EMBL/GenBank/DDBJ databases">
        <authorList>
            <person name="Chen Y."/>
            <person name="Shah S."/>
            <person name="Dougan E. K."/>
            <person name="Thang M."/>
            <person name="Chan C."/>
        </authorList>
    </citation>
    <scope>NUCLEOTIDE SEQUENCE [LARGE SCALE GENOMIC DNA]</scope>
</reference>
<dbReference type="EMBL" id="CAMXCT030006756">
    <property type="protein sequence ID" value="CAL4806857.1"/>
    <property type="molecule type" value="Genomic_DNA"/>
</dbReference>
<feature type="region of interest" description="Disordered" evidence="3">
    <location>
        <begin position="728"/>
        <end position="753"/>
    </location>
</feature>
<name>A0A9P1GR90_9DINO</name>
<evidence type="ECO:0000259" key="4">
    <source>
        <dbReference type="PROSITE" id="PS50103"/>
    </source>
</evidence>
<comment type="caution">
    <text evidence="6">The sequence shown here is derived from an EMBL/GenBank/DDBJ whole genome shotgun (WGS) entry which is preliminary data.</text>
</comment>
<feature type="region of interest" description="Disordered" evidence="3">
    <location>
        <begin position="583"/>
        <end position="627"/>
    </location>
</feature>
<keyword evidence="1" id="KW-0479">Metal-binding</keyword>
<dbReference type="GO" id="GO:0008233">
    <property type="term" value="F:peptidase activity"/>
    <property type="evidence" value="ECO:0007669"/>
    <property type="project" value="UniProtKB-KW"/>
</dbReference>
<dbReference type="GO" id="GO:0006508">
    <property type="term" value="P:proteolysis"/>
    <property type="evidence" value="ECO:0007669"/>
    <property type="project" value="UniProtKB-KW"/>
</dbReference>
<dbReference type="InterPro" id="IPR001584">
    <property type="entry name" value="Integrase_cat-core"/>
</dbReference>
<feature type="region of interest" description="Disordered" evidence="3">
    <location>
        <begin position="669"/>
        <end position="715"/>
    </location>
</feature>
<dbReference type="InterPro" id="IPR012337">
    <property type="entry name" value="RNaseH-like_sf"/>
</dbReference>
<evidence type="ECO:0000259" key="5">
    <source>
        <dbReference type="PROSITE" id="PS50994"/>
    </source>
</evidence>
<dbReference type="CDD" id="cd09272">
    <property type="entry name" value="RNase_HI_RT_Ty1"/>
    <property type="match status" value="1"/>
</dbReference>
<evidence type="ECO:0000313" key="6">
    <source>
        <dbReference type="EMBL" id="CAI4019545.1"/>
    </source>
</evidence>
<dbReference type="SUPFAM" id="SSF53098">
    <property type="entry name" value="Ribonuclease H-like"/>
    <property type="match status" value="1"/>
</dbReference>
<feature type="region of interest" description="Disordered" evidence="3">
    <location>
        <begin position="1"/>
        <end position="102"/>
    </location>
</feature>
<feature type="region of interest" description="Disordered" evidence="3">
    <location>
        <begin position="257"/>
        <end position="348"/>
    </location>
</feature>
<dbReference type="PANTHER" id="PTHR11439">
    <property type="entry name" value="GAG-POL-RELATED RETROTRANSPOSON"/>
    <property type="match status" value="1"/>
</dbReference>
<dbReference type="EMBL" id="CAMXCT020006756">
    <property type="protein sequence ID" value="CAL1172920.1"/>
    <property type="molecule type" value="Genomic_DNA"/>
</dbReference>
<dbReference type="InterPro" id="IPR000571">
    <property type="entry name" value="Znf_CCCH"/>
</dbReference>
<feature type="compositionally biased region" description="Low complexity" evidence="3">
    <location>
        <begin position="2291"/>
        <end position="2303"/>
    </location>
</feature>
<dbReference type="Gene3D" id="3.30.420.10">
    <property type="entry name" value="Ribonuclease H-like superfamily/Ribonuclease H"/>
    <property type="match status" value="1"/>
</dbReference>
<dbReference type="SUPFAM" id="SSF56672">
    <property type="entry name" value="DNA/RNA polymerases"/>
    <property type="match status" value="1"/>
</dbReference>
<feature type="compositionally biased region" description="Basic and acidic residues" evidence="3">
    <location>
        <begin position="2120"/>
        <end position="2130"/>
    </location>
</feature>
<dbReference type="GO" id="GO:0008270">
    <property type="term" value="F:zinc ion binding"/>
    <property type="evidence" value="ECO:0007669"/>
    <property type="project" value="UniProtKB-KW"/>
</dbReference>
<dbReference type="PROSITE" id="PS50994">
    <property type="entry name" value="INTEGRASE"/>
    <property type="match status" value="1"/>
</dbReference>
<proteinExistence type="predicted"/>
<feature type="compositionally biased region" description="Basic and acidic residues" evidence="3">
    <location>
        <begin position="20"/>
        <end position="54"/>
    </location>
</feature>
<reference evidence="6" key="1">
    <citation type="submission" date="2022-10" db="EMBL/GenBank/DDBJ databases">
        <authorList>
            <person name="Chen Y."/>
            <person name="Dougan E. K."/>
            <person name="Chan C."/>
            <person name="Rhodes N."/>
            <person name="Thang M."/>
        </authorList>
    </citation>
    <scope>NUCLEOTIDE SEQUENCE</scope>
</reference>
<keyword evidence="1" id="KW-0862">Zinc</keyword>
<accession>A0A9P1GR90</accession>
<protein>
    <submittedName>
        <fullName evidence="7">Copia protein (Gag-int-pol protein) [Cleaved into: Copia VLP protein Copia protease ]</fullName>
    </submittedName>
</protein>
<dbReference type="OrthoDB" id="1645289at2759"/>
<feature type="region of interest" description="Disordered" evidence="3">
    <location>
        <begin position="2244"/>
        <end position="2308"/>
    </location>
</feature>
<keyword evidence="2" id="KW-0175">Coiled coil</keyword>
<evidence type="ECO:0000256" key="3">
    <source>
        <dbReference type="SAM" id="MobiDB-lite"/>
    </source>
</evidence>
<dbReference type="InterPro" id="IPR043502">
    <property type="entry name" value="DNA/RNA_pol_sf"/>
</dbReference>
<feature type="compositionally biased region" description="Basic and acidic residues" evidence="3">
    <location>
        <begin position="594"/>
        <end position="627"/>
    </location>
</feature>